<feature type="compositionally biased region" description="Low complexity" evidence="9">
    <location>
        <begin position="353"/>
        <end position="369"/>
    </location>
</feature>
<feature type="compositionally biased region" description="Low complexity" evidence="9">
    <location>
        <begin position="1226"/>
        <end position="1246"/>
    </location>
</feature>
<feature type="compositionally biased region" description="Polar residues" evidence="9">
    <location>
        <begin position="952"/>
        <end position="967"/>
    </location>
</feature>
<dbReference type="Pfam" id="PF22191">
    <property type="entry name" value="IBR_1"/>
    <property type="match status" value="1"/>
</dbReference>
<feature type="compositionally biased region" description="Polar residues" evidence="9">
    <location>
        <begin position="263"/>
        <end position="273"/>
    </location>
</feature>
<feature type="region of interest" description="Disordered" evidence="9">
    <location>
        <begin position="253"/>
        <end position="1026"/>
    </location>
</feature>
<sequence length="1823" mass="199441">MSPRKKNTRKSGPLNQPTISNFFSPKSKNKSTSTRPKRLAQSSLAARPLRSKKSPDVEEVLDLTHSTSPVRQPESPPSAKKRKLKATSLDQSPIRGVQEDSAQMMLSRPSSPDPHISQNDRESGPSTSGKPTPVSPAPSQAGRSQAMLDIDPDEVVESSQTQYLNIRFTPSSQRTFHMDLGNIPAPVFTPVSTRIRQQSHEPSSIQKTPELSNAAEESQSTLFIPSSQGEVSEPYTPKKRNWALLGQSRLDAQAPSGVMSPDAQGSNSVNRLLSTPKRHRPASAMPPPVYPVSADTPITNRAVATNPFTPRFSSPRPILTPMYPSDMIPSSQGEPSLEATELGTVESPPKPSKYPAASLPPFVPLAAPLVQDTPHSRPRATTPLLPISNINLDSPQTPHRPARQTPPSSPTDFPSPGRLMLSLGFETSRATRDAPNSDKAPSIDDGKTQTHTLLAPPHLEQITNERALEVAGSQAFGEDSPRRSQSSETVVPSSQPMHDSSPPPEYDLDPKRHSFNQGRLQSLDLFPVQAQPPEGFDSRFPSNSTRPYFTARTHQSSPTSSQSLPQSQSPIKGGRFDPNQSAAGVQGVFGMLGFGSEADNQEAQTAECLGDGEEEVDPHIPATYDLPPSSPPPQTPTRHDSRESSPDSYLIPVGGRKSKAKHRAGKASIRDSPLIRAFEAAKKRSKTATPSVRRSAANVSQTASSPTRPLYSDNMEVDSSPVRDPRPSGKRPTPKTGPRAGLGVAQSPSLTGRSRRATQPKRSQRQKSVDCEIVESSDAEEMEIDVPLSPIFMASTRATTGAKNNAEPTKLFTPGRKRPWTQMSEEAEDRDRPPATPVREERLPSSVSPSPIQIHYSPPARTHHSSPPSENTQTQEEAETPWESIRPSQSVSQVYERQLIEEAERRSRMERDAEHPKPKVKVLVEETPDMPNEQDGAESQQQEESPDEQPVRQVTISLNPRSPTNVPNEPPRLALPPSFSTPRTRRTAEKPHYIVTPSKVIRPTPARTTPSRKSMTPSSMAGEDDPDEEYTYVEETFNPTESQRSFLNRILQGNSSQIEPNSNLRPLVAHPSPSPSRGCEPASHHHRYSLYAMAALVSESWGAGRELDPFGGELDYYSRIRLNRRPRLTNPARVPPLADTWLTADQNNVATGGVNTNNPSLANTNNARSTRNRNNASQNNALQQNPAAQSQPQARNRNRNRNRNGNGNGSRGVQPSSSSESPNGQPGPSRGRGQNNRGQRGNQSNPEASNLTIDPATGETISKRAAKRRRAKARKAAARESTQGQGTRQQQPRNGSQNTSSRPGVPVNLPTVQPLRIGRNPILPSPQPERTIPTARPIVTQGATTNNGAPQSTSRLSVNETGGTTPRDDTVRRWRNFLDQDALQTVRPTNRAASHHIPPPTRPSAPVLQAPVAPLVPRASQDRPGFRLRERRIVAAGAPPIIPPVPPTAFGSLWDDSDDEDDPPINRAPPTRTVREPVVRIGTPTIPNPVPRPAGYRARTAPVRARPTTTCLICLDVPDAFPQNRPTTRCAHSVTVCAPCLEQHISHAVLSQGLTTIACPDSSCRQNMEYADVIRGTKNARACQDRYEALLLRRTLEAEPNFVWCKSANCNWGQVHESGANAPIVICQVCRARSCFTHNVPWHTGLTCAQYSAQHAHKERDNAASEAYISQHAKQCPNPSCGRRIEKSEGCDHMTCRLPAGCGHEFCWVCLADYRPIRRDGNHHHNSTCRYYAPVQAFQPGLTAPTLEELMRRQGQPHFHPIPPVRRVEPMIPPRPRPALLRPQPHPHPQPQPQPPRAEEAPTTGSLLGWIIGAVAAAFIATR</sequence>
<feature type="compositionally biased region" description="Acidic residues" evidence="9">
    <location>
        <begin position="772"/>
        <end position="784"/>
    </location>
</feature>
<feature type="compositionally biased region" description="Low complexity" evidence="9">
    <location>
        <begin position="20"/>
        <end position="34"/>
    </location>
</feature>
<dbReference type="GO" id="GO:0008270">
    <property type="term" value="F:zinc ion binding"/>
    <property type="evidence" value="ECO:0007669"/>
    <property type="project" value="UniProtKB-KW"/>
</dbReference>
<keyword evidence="12" id="KW-1185">Reference proteome</keyword>
<evidence type="ECO:0000313" key="12">
    <source>
        <dbReference type="Proteomes" id="UP000044841"/>
    </source>
</evidence>
<feature type="region of interest" description="Disordered" evidence="9">
    <location>
        <begin position="1388"/>
        <end position="1407"/>
    </location>
</feature>
<feature type="compositionally biased region" description="Polar residues" evidence="9">
    <location>
        <begin position="483"/>
        <end position="498"/>
    </location>
</feature>
<keyword evidence="8" id="KW-0862">Zinc</keyword>
<reference evidence="11 12" key="1">
    <citation type="submission" date="2015-07" db="EMBL/GenBank/DDBJ databases">
        <authorList>
            <person name="Noorani M."/>
        </authorList>
    </citation>
    <scope>NUCLEOTIDE SEQUENCE [LARGE SCALE GENOMIC DNA]</scope>
    <source>
        <strain evidence="11">BBA 69670</strain>
    </source>
</reference>
<feature type="compositionally biased region" description="Polar residues" evidence="9">
    <location>
        <begin position="1213"/>
        <end position="1224"/>
    </location>
</feature>
<evidence type="ECO:0000256" key="5">
    <source>
        <dbReference type="ARBA" id="ARBA00022737"/>
    </source>
</evidence>
<feature type="compositionally biased region" description="Basic residues" evidence="9">
    <location>
        <begin position="753"/>
        <end position="765"/>
    </location>
</feature>
<dbReference type="Proteomes" id="UP000044841">
    <property type="component" value="Unassembled WGS sequence"/>
</dbReference>
<evidence type="ECO:0000256" key="4">
    <source>
        <dbReference type="ARBA" id="ARBA00022723"/>
    </source>
</evidence>
<evidence type="ECO:0000256" key="7">
    <source>
        <dbReference type="ARBA" id="ARBA00022786"/>
    </source>
</evidence>
<evidence type="ECO:0000256" key="3">
    <source>
        <dbReference type="ARBA" id="ARBA00022679"/>
    </source>
</evidence>
<proteinExistence type="predicted"/>
<feature type="region of interest" description="Disordered" evidence="9">
    <location>
        <begin position="1148"/>
        <end position="1369"/>
    </location>
</feature>
<feature type="compositionally biased region" description="Polar residues" evidence="9">
    <location>
        <begin position="796"/>
        <end position="807"/>
    </location>
</feature>
<comment type="catalytic activity">
    <reaction evidence="1">
        <text>[E2 ubiquitin-conjugating enzyme]-S-ubiquitinyl-L-cysteine + [acceptor protein]-L-lysine = [E2 ubiquitin-conjugating enzyme]-L-cysteine + [acceptor protein]-N(6)-ubiquitinyl-L-lysine.</text>
        <dbReference type="EC" id="2.3.2.31"/>
    </reaction>
</comment>
<dbReference type="PROSITE" id="PS51873">
    <property type="entry name" value="TRIAD"/>
    <property type="match status" value="1"/>
</dbReference>
<organism evidence="11 12">
    <name type="scientific">Rhizoctonia solani</name>
    <dbReference type="NCBI Taxonomy" id="456999"/>
    <lineage>
        <taxon>Eukaryota</taxon>
        <taxon>Fungi</taxon>
        <taxon>Dikarya</taxon>
        <taxon>Basidiomycota</taxon>
        <taxon>Agaricomycotina</taxon>
        <taxon>Agaricomycetes</taxon>
        <taxon>Cantharellales</taxon>
        <taxon>Ceratobasidiaceae</taxon>
        <taxon>Rhizoctonia</taxon>
    </lineage>
</organism>
<keyword evidence="7" id="KW-0833">Ubl conjugation pathway</keyword>
<feature type="compositionally biased region" description="Basic residues" evidence="9">
    <location>
        <begin position="1264"/>
        <end position="1276"/>
    </location>
</feature>
<dbReference type="InterPro" id="IPR031127">
    <property type="entry name" value="E3_UB_ligase_RBR"/>
</dbReference>
<dbReference type="SMART" id="SM00647">
    <property type="entry name" value="IBR"/>
    <property type="match status" value="2"/>
</dbReference>
<dbReference type="PANTHER" id="PTHR11685">
    <property type="entry name" value="RBR FAMILY RING FINGER AND IBR DOMAIN-CONTAINING"/>
    <property type="match status" value="1"/>
</dbReference>
<dbReference type="Pfam" id="PF01485">
    <property type="entry name" value="IBR"/>
    <property type="match status" value="1"/>
</dbReference>
<evidence type="ECO:0000313" key="11">
    <source>
        <dbReference type="EMBL" id="CUA70414.1"/>
    </source>
</evidence>
<dbReference type="Gene3D" id="3.30.40.10">
    <property type="entry name" value="Zinc/RING finger domain, C3HC4 (zinc finger)"/>
    <property type="match status" value="1"/>
</dbReference>
<dbReference type="CDD" id="cd20335">
    <property type="entry name" value="BRcat_RBR"/>
    <property type="match status" value="1"/>
</dbReference>
<evidence type="ECO:0000256" key="6">
    <source>
        <dbReference type="ARBA" id="ARBA00022771"/>
    </source>
</evidence>
<keyword evidence="4" id="KW-0479">Metal-binding</keyword>
<feature type="compositionally biased region" description="Basic and acidic residues" evidence="9">
    <location>
        <begin position="898"/>
        <end position="917"/>
    </location>
</feature>
<feature type="compositionally biased region" description="Polar residues" evidence="9">
    <location>
        <begin position="865"/>
        <end position="875"/>
    </location>
</feature>
<keyword evidence="5" id="KW-0677">Repeat</keyword>
<evidence type="ECO:0000256" key="2">
    <source>
        <dbReference type="ARBA" id="ARBA00012251"/>
    </source>
</evidence>
<accession>A0A0K6FW99</accession>
<feature type="compositionally biased region" description="Polar residues" evidence="9">
    <location>
        <begin position="296"/>
        <end position="312"/>
    </location>
</feature>
<evidence type="ECO:0000256" key="8">
    <source>
        <dbReference type="ARBA" id="ARBA00022833"/>
    </source>
</evidence>
<dbReference type="InterPro" id="IPR044066">
    <property type="entry name" value="TRIAD_supradom"/>
</dbReference>
<feature type="compositionally biased region" description="Low complexity" evidence="9">
    <location>
        <begin position="1148"/>
        <end position="1195"/>
    </location>
</feature>
<dbReference type="EMBL" id="CYGV01001112">
    <property type="protein sequence ID" value="CUA70414.1"/>
    <property type="molecule type" value="Genomic_DNA"/>
</dbReference>
<evidence type="ECO:0000256" key="9">
    <source>
        <dbReference type="SAM" id="MobiDB-lite"/>
    </source>
</evidence>
<dbReference type="GO" id="GO:0016567">
    <property type="term" value="P:protein ubiquitination"/>
    <property type="evidence" value="ECO:0007669"/>
    <property type="project" value="InterPro"/>
</dbReference>
<feature type="compositionally biased region" description="Polar residues" evidence="9">
    <location>
        <begin position="194"/>
        <end position="230"/>
    </location>
</feature>
<feature type="compositionally biased region" description="Basic residues" evidence="9">
    <location>
        <begin position="656"/>
        <end position="665"/>
    </location>
</feature>
<feature type="domain" description="RING-type" evidence="10">
    <location>
        <begin position="1507"/>
        <end position="1733"/>
    </location>
</feature>
<name>A0A0K6FW99_9AGAM</name>
<dbReference type="EC" id="2.3.2.31" evidence="2"/>
<keyword evidence="6" id="KW-0863">Zinc-finger</keyword>
<gene>
    <name evidence="11" type="ORF">RSOLAG22IIIB_00777</name>
</gene>
<feature type="compositionally biased region" description="Low complexity" evidence="9">
    <location>
        <begin position="555"/>
        <end position="570"/>
    </location>
</feature>
<feature type="compositionally biased region" description="Basic and acidic residues" evidence="9">
    <location>
        <begin position="429"/>
        <end position="448"/>
    </location>
</feature>
<feature type="compositionally biased region" description="Basic and acidic residues" evidence="9">
    <location>
        <begin position="829"/>
        <end position="843"/>
    </location>
</feature>
<dbReference type="GO" id="GO:0061630">
    <property type="term" value="F:ubiquitin protein ligase activity"/>
    <property type="evidence" value="ECO:0007669"/>
    <property type="project" value="UniProtKB-EC"/>
</dbReference>
<dbReference type="InterPro" id="IPR013083">
    <property type="entry name" value="Znf_RING/FYVE/PHD"/>
</dbReference>
<dbReference type="Gene3D" id="1.20.120.1750">
    <property type="match status" value="1"/>
</dbReference>
<feature type="compositionally biased region" description="Polar residues" evidence="9">
    <location>
        <begin position="1341"/>
        <end position="1364"/>
    </location>
</feature>
<keyword evidence="3" id="KW-0808">Transferase</keyword>
<feature type="region of interest" description="Disordered" evidence="9">
    <location>
        <begin position="1"/>
        <end position="160"/>
    </location>
</feature>
<feature type="compositionally biased region" description="Polar residues" evidence="9">
    <location>
        <begin position="388"/>
        <end position="397"/>
    </location>
</feature>
<dbReference type="InterPro" id="IPR002867">
    <property type="entry name" value="IBR_dom"/>
</dbReference>
<feature type="compositionally biased region" description="Pro residues" evidence="9">
    <location>
        <begin position="1784"/>
        <end position="1796"/>
    </location>
</feature>
<feature type="compositionally biased region" description="Polar residues" evidence="9">
    <location>
        <begin position="1006"/>
        <end position="1019"/>
    </location>
</feature>
<evidence type="ECO:0000256" key="1">
    <source>
        <dbReference type="ARBA" id="ARBA00001798"/>
    </source>
</evidence>
<protein>
    <recommendedName>
        <fullName evidence="2">RBR-type E3 ubiquitin transferase</fullName>
        <ecNumber evidence="2">2.3.2.31</ecNumber>
    </recommendedName>
</protein>
<feature type="region of interest" description="Disordered" evidence="9">
    <location>
        <begin position="194"/>
        <end position="235"/>
    </location>
</feature>
<dbReference type="CDD" id="cd20336">
    <property type="entry name" value="Rcat_RBR"/>
    <property type="match status" value="1"/>
</dbReference>
<dbReference type="SUPFAM" id="SSF57850">
    <property type="entry name" value="RING/U-box"/>
    <property type="match status" value="3"/>
</dbReference>
<feature type="region of interest" description="Disordered" evidence="9">
    <location>
        <begin position="1756"/>
        <end position="1802"/>
    </location>
</feature>
<feature type="compositionally biased region" description="Low complexity" evidence="9">
    <location>
        <begin position="1282"/>
        <end position="1293"/>
    </location>
</feature>
<evidence type="ECO:0000259" key="10">
    <source>
        <dbReference type="PROSITE" id="PS51873"/>
    </source>
</evidence>
<feature type="compositionally biased region" description="Polar residues" evidence="9">
    <location>
        <begin position="886"/>
        <end position="895"/>
    </location>
</feature>
<feature type="compositionally biased region" description="Polar residues" evidence="9">
    <location>
        <begin position="687"/>
        <end position="707"/>
    </location>
</feature>